<dbReference type="Gene3D" id="3.50.50.60">
    <property type="entry name" value="FAD/NAD(P)-binding domain"/>
    <property type="match status" value="2"/>
</dbReference>
<evidence type="ECO:0000313" key="8">
    <source>
        <dbReference type="Proteomes" id="UP001231166"/>
    </source>
</evidence>
<dbReference type="GO" id="GO:0050661">
    <property type="term" value="F:NADP binding"/>
    <property type="evidence" value="ECO:0007669"/>
    <property type="project" value="InterPro"/>
</dbReference>
<dbReference type="PRINTS" id="PR00368">
    <property type="entry name" value="FADPNR"/>
</dbReference>
<dbReference type="GO" id="GO:0004499">
    <property type="term" value="F:N,N-dimethylaniline monooxygenase activity"/>
    <property type="evidence" value="ECO:0007669"/>
    <property type="project" value="InterPro"/>
</dbReference>
<gene>
    <name evidence="5" type="ORF">O4328_24205</name>
    <name evidence="6" type="ORF">Q5707_32810</name>
</gene>
<accession>A0AAX3YD14</accession>
<evidence type="ECO:0000313" key="7">
    <source>
        <dbReference type="Proteomes" id="UP001066327"/>
    </source>
</evidence>
<dbReference type="GO" id="GO:0050660">
    <property type="term" value="F:flavin adenine dinucleotide binding"/>
    <property type="evidence" value="ECO:0007669"/>
    <property type="project" value="InterPro"/>
</dbReference>
<evidence type="ECO:0000313" key="6">
    <source>
        <dbReference type="EMBL" id="WLF46615.1"/>
    </source>
</evidence>
<keyword evidence="3" id="KW-0274">FAD</keyword>
<evidence type="ECO:0000256" key="1">
    <source>
        <dbReference type="ARBA" id="ARBA00010139"/>
    </source>
</evidence>
<proteinExistence type="inferred from homology"/>
<reference evidence="5" key="1">
    <citation type="submission" date="2022-12" db="EMBL/GenBank/DDBJ databases">
        <authorList>
            <person name="Krivoruchko A.V."/>
            <person name="Elkin A."/>
        </authorList>
    </citation>
    <scope>NUCLEOTIDE SEQUENCE</scope>
    <source>
        <strain evidence="5">IEGM 249</strain>
    </source>
</reference>
<reference evidence="6" key="2">
    <citation type="submission" date="2023-07" db="EMBL/GenBank/DDBJ databases">
        <title>Genomic analysis of Rhodococcus opacus VOC-14 with glycol ethers degradation activity.</title>
        <authorList>
            <person name="Narkevich D.A."/>
            <person name="Hlushen A.M."/>
            <person name="Akhremchuk A.E."/>
            <person name="Sikolenko M.A."/>
            <person name="Valentovich L.N."/>
        </authorList>
    </citation>
    <scope>NUCLEOTIDE SEQUENCE</scope>
    <source>
        <strain evidence="6">VOC-14</strain>
    </source>
</reference>
<keyword evidence="2" id="KW-0285">Flavoprotein</keyword>
<sequence>MDFTLDRALTEDALRAQIDSALTPALLMLTAHVTGDAGVLRTEWKPNRATLPASGLAPETDAEIRAFCLKRLAPYLSSQRDWAASPDDSVRESMCTWLMDVDIEDAQALAAVAFTPDGCDPRGPEWNLDEIAPDSGLSAVVIGAGFSGLLAGLRLKQAGVPFTILEKSTNVGGTWYENSYPDCRTDVRSHIYTYSFVPHDWVTHFGRQQAIHEYLYNFAAKNGLLEHISFGTEVTATRWDESTNTWTIDTRTSDGVVGSAEAQIVVSAVGQLNRPMIPAVDGLETFTGPVMHSAEWDHSIDFAGKRVVVIGTGASALQFAPAIAKEAEHVTIFQRSAPWLRSTPVLRQEIDPGERWLLTNLKHYRAYYRFSIFLPRLIGNLPAATVDPDFPPTEVSVSAANEALRVELTDYLTEQAGDRLDLLEQIMPDYPPAAKRIICDDGTWVATLKRDNVRLVSQAVQRIDKDGVWIGDEHVAADIIVFGTGFKASEFLVPMTVTGIDGQDLHQTWGIDASAYLGITLPGYPNFFCMYGPNTNTVIHGNLVFFLECQAAYIISAVQMLAKGGHRSMALRPDVFTEYTDEVTKESAKRTWGWSKTHSWYQNAAGRSTIMWPLPAREYFERTSAVHDEDYYIH</sequence>
<dbReference type="PANTHER" id="PTHR42877:SF4">
    <property type="entry name" value="FAD_NAD(P)-BINDING DOMAIN-CONTAINING PROTEIN-RELATED"/>
    <property type="match status" value="1"/>
</dbReference>
<dbReference type="PRINTS" id="PR00411">
    <property type="entry name" value="PNDRDTASEI"/>
</dbReference>
<comment type="similarity">
    <text evidence="1">Belongs to the FAD-binding monooxygenase family.</text>
</comment>
<dbReference type="Pfam" id="PF00743">
    <property type="entry name" value="FMO-like"/>
    <property type="match status" value="1"/>
</dbReference>
<protein>
    <submittedName>
        <fullName evidence="6">NAD(P)-binding domain-containing protein</fullName>
    </submittedName>
</protein>
<dbReference type="InterPro" id="IPR051209">
    <property type="entry name" value="FAD-bind_Monooxygenase_sf"/>
</dbReference>
<keyword evidence="4" id="KW-0560">Oxidoreductase</keyword>
<dbReference type="Proteomes" id="UP001231166">
    <property type="component" value="Chromosome"/>
</dbReference>
<evidence type="ECO:0000256" key="2">
    <source>
        <dbReference type="ARBA" id="ARBA00022630"/>
    </source>
</evidence>
<dbReference type="EMBL" id="CP130953">
    <property type="protein sequence ID" value="WLF46615.1"/>
    <property type="molecule type" value="Genomic_DNA"/>
</dbReference>
<organism evidence="6 8">
    <name type="scientific">Rhodococcus opacus</name>
    <name type="common">Nocardia opaca</name>
    <dbReference type="NCBI Taxonomy" id="37919"/>
    <lineage>
        <taxon>Bacteria</taxon>
        <taxon>Bacillati</taxon>
        <taxon>Actinomycetota</taxon>
        <taxon>Actinomycetes</taxon>
        <taxon>Mycobacteriales</taxon>
        <taxon>Nocardiaceae</taxon>
        <taxon>Rhodococcus</taxon>
    </lineage>
</organism>
<dbReference type="InterPro" id="IPR020946">
    <property type="entry name" value="Flavin_mOase-like"/>
</dbReference>
<dbReference type="PANTHER" id="PTHR42877">
    <property type="entry name" value="L-ORNITHINE N(5)-MONOOXYGENASE-RELATED"/>
    <property type="match status" value="1"/>
</dbReference>
<name>A0AAX3YD14_RHOOP</name>
<evidence type="ECO:0000313" key="5">
    <source>
        <dbReference type="EMBL" id="MCZ4586750.1"/>
    </source>
</evidence>
<dbReference type="AlphaFoldDB" id="A0AAX3YD14"/>
<dbReference type="EMBL" id="JAPWIS010000013">
    <property type="protein sequence ID" value="MCZ4586750.1"/>
    <property type="molecule type" value="Genomic_DNA"/>
</dbReference>
<dbReference type="InterPro" id="IPR036188">
    <property type="entry name" value="FAD/NAD-bd_sf"/>
</dbReference>
<keyword evidence="7" id="KW-1185">Reference proteome</keyword>
<dbReference type="Proteomes" id="UP001066327">
    <property type="component" value="Unassembled WGS sequence"/>
</dbReference>
<dbReference type="SUPFAM" id="SSF51905">
    <property type="entry name" value="FAD/NAD(P)-binding domain"/>
    <property type="match status" value="2"/>
</dbReference>
<dbReference type="RefSeq" id="WP_120660339.1">
    <property type="nucleotide sequence ID" value="NZ_CP082160.1"/>
</dbReference>
<evidence type="ECO:0000256" key="4">
    <source>
        <dbReference type="ARBA" id="ARBA00023002"/>
    </source>
</evidence>
<evidence type="ECO:0000256" key="3">
    <source>
        <dbReference type="ARBA" id="ARBA00022827"/>
    </source>
</evidence>